<organism evidence="2 3">
    <name type="scientific">Tritrichomonas foetus</name>
    <dbReference type="NCBI Taxonomy" id="1144522"/>
    <lineage>
        <taxon>Eukaryota</taxon>
        <taxon>Metamonada</taxon>
        <taxon>Parabasalia</taxon>
        <taxon>Tritrichomonadida</taxon>
        <taxon>Tritrichomonadidae</taxon>
        <taxon>Tritrichomonas</taxon>
    </lineage>
</organism>
<dbReference type="OrthoDB" id="10448176at2759"/>
<sequence>MSNDEHEESDLIVIPFNAEKGTIINARDLLINEGIINDNNKKEASKMSSILAKVQSKMGTVCPGYDEGDNFIDDSEVINNTNVSHVLDPNSFRVVLSFATAAPAKQTTPSKSRSEEVLHETTPVSDELVPYIEAIRQVTFSSINEVLEKIHSGSQKEKDQKIHLTNEMIDAIGKCIDEKVRIETEKLDAPPSKKKADGWRRDIVNLIFQQCFTVKEYTLISSTRVLQNAYKKYNERKTPKQEAGDQNNSNTANATPSNAAPPQENPAPNENNDEKEPEESLTELPPQ</sequence>
<dbReference type="EMBL" id="MLAK01000993">
    <property type="protein sequence ID" value="OHS99663.1"/>
    <property type="molecule type" value="Genomic_DNA"/>
</dbReference>
<dbReference type="Proteomes" id="UP000179807">
    <property type="component" value="Unassembled WGS sequence"/>
</dbReference>
<keyword evidence="3" id="KW-1185">Reference proteome</keyword>
<gene>
    <name evidence="2" type="ORF">TRFO_08294</name>
</gene>
<proteinExistence type="predicted"/>
<dbReference type="RefSeq" id="XP_068352800.1">
    <property type="nucleotide sequence ID" value="XM_068494199.1"/>
</dbReference>
<reference evidence="2" key="1">
    <citation type="submission" date="2016-10" db="EMBL/GenBank/DDBJ databases">
        <authorList>
            <person name="Benchimol M."/>
            <person name="Almeida L.G."/>
            <person name="Vasconcelos A.T."/>
            <person name="Perreira-Neves A."/>
            <person name="Rosa I.A."/>
            <person name="Tasca T."/>
            <person name="Bogo M.R."/>
            <person name="de Souza W."/>
        </authorList>
    </citation>
    <scope>NUCLEOTIDE SEQUENCE [LARGE SCALE GENOMIC DNA]</scope>
    <source>
        <strain evidence="2">K</strain>
    </source>
</reference>
<feature type="compositionally biased region" description="Low complexity" evidence="1">
    <location>
        <begin position="247"/>
        <end position="270"/>
    </location>
</feature>
<evidence type="ECO:0000256" key="1">
    <source>
        <dbReference type="SAM" id="MobiDB-lite"/>
    </source>
</evidence>
<accession>A0A1J4JMK3</accession>
<comment type="caution">
    <text evidence="2">The sequence shown here is derived from an EMBL/GenBank/DDBJ whole genome shotgun (WGS) entry which is preliminary data.</text>
</comment>
<name>A0A1J4JMK3_9EUKA</name>
<feature type="compositionally biased region" description="Acidic residues" evidence="1">
    <location>
        <begin position="271"/>
        <end position="281"/>
    </location>
</feature>
<evidence type="ECO:0000313" key="2">
    <source>
        <dbReference type="EMBL" id="OHS99663.1"/>
    </source>
</evidence>
<dbReference type="AlphaFoldDB" id="A0A1J4JMK3"/>
<dbReference type="GeneID" id="94828903"/>
<dbReference type="VEuPathDB" id="TrichDB:TRFO_08294"/>
<feature type="region of interest" description="Disordered" evidence="1">
    <location>
        <begin position="236"/>
        <end position="287"/>
    </location>
</feature>
<evidence type="ECO:0000313" key="3">
    <source>
        <dbReference type="Proteomes" id="UP000179807"/>
    </source>
</evidence>
<protein>
    <submittedName>
        <fullName evidence="2">Uncharacterized protein</fullName>
    </submittedName>
</protein>